<dbReference type="AlphaFoldDB" id="A0A1I6IAK6"/>
<dbReference type="Gene3D" id="2.20.28.30">
    <property type="entry name" value="RNA polymerase ii, chain L"/>
    <property type="match status" value="2"/>
</dbReference>
<organism evidence="2 3">
    <name type="scientific">Anaeromicropila populeti</name>
    <dbReference type="NCBI Taxonomy" id="37658"/>
    <lineage>
        <taxon>Bacteria</taxon>
        <taxon>Bacillati</taxon>
        <taxon>Bacillota</taxon>
        <taxon>Clostridia</taxon>
        <taxon>Lachnospirales</taxon>
        <taxon>Lachnospiraceae</taxon>
        <taxon>Anaeromicropila</taxon>
    </lineage>
</organism>
<evidence type="ECO:0000256" key="1">
    <source>
        <dbReference type="SAM" id="Phobius"/>
    </source>
</evidence>
<keyword evidence="1" id="KW-0812">Transmembrane</keyword>
<gene>
    <name evidence="2" type="ORF">SAMN05661086_00630</name>
</gene>
<dbReference type="RefSeq" id="WP_092559245.1">
    <property type="nucleotide sequence ID" value="NZ_FOYZ01000002.1"/>
</dbReference>
<sequence length="375" mass="42569">MILQYKCPNCGADMIYDSHSGMLSCQSCGTSMNIEQMPKSSTGSTTNGDSYREEGADADDINEEYGDFEEFETHTGSGTFYENEAVHYHCNNCGAELITNPDTTATTCSFCGSPMVLGDRLTGSMAPAKVLPFCISKEQAQAAFKKWCKKGRLTPRGFMNADRIKSITGMYVPFWLYDANGRGEIQATATKVRHYTRGDYRYTETRYYDIYRKVDLLFEKIPVDASEKMDDTLMDKLEPFPYDNLKEFNAPYLSGYIAEKYNYTDRQLFPRLQAKTESFVDSFIRNSISGYTSVTYNHSWIDIKQRNADYTLLPVWLVCYDYNQSEHIFAMNGQTGKVVGKPPISKQKVFLWFTGLTIAFFPIVFLILTTIMGGS</sequence>
<dbReference type="STRING" id="37658.SAMN05661086_00630"/>
<evidence type="ECO:0000313" key="2">
    <source>
        <dbReference type="EMBL" id="SFR63805.1"/>
    </source>
</evidence>
<keyword evidence="1" id="KW-0472">Membrane</keyword>
<dbReference type="PANTHER" id="PTHR37826">
    <property type="entry name" value="FLOTILLIN BAND_7_5 DOMAIN PROTEIN"/>
    <property type="match status" value="1"/>
</dbReference>
<reference evidence="2 3" key="1">
    <citation type="submission" date="2016-10" db="EMBL/GenBank/DDBJ databases">
        <authorList>
            <person name="de Groot N.N."/>
        </authorList>
    </citation>
    <scope>NUCLEOTIDE SEQUENCE [LARGE SCALE GENOMIC DNA]</scope>
    <source>
        <strain evidence="2 3">743A</strain>
    </source>
</reference>
<accession>A0A1I6IAK6</accession>
<name>A0A1I6IAK6_9FIRM</name>
<proteinExistence type="predicted"/>
<evidence type="ECO:0008006" key="4">
    <source>
        <dbReference type="Google" id="ProtNLM"/>
    </source>
</evidence>
<keyword evidence="3" id="KW-1185">Reference proteome</keyword>
<dbReference type="EMBL" id="FOYZ01000002">
    <property type="protein sequence ID" value="SFR63805.1"/>
    <property type="molecule type" value="Genomic_DNA"/>
</dbReference>
<feature type="transmembrane region" description="Helical" evidence="1">
    <location>
        <begin position="349"/>
        <end position="371"/>
    </location>
</feature>
<evidence type="ECO:0000313" key="3">
    <source>
        <dbReference type="Proteomes" id="UP000199659"/>
    </source>
</evidence>
<protein>
    <recommendedName>
        <fullName evidence="4">Replication restart DNA helicase PriA</fullName>
    </recommendedName>
</protein>
<dbReference type="OrthoDB" id="3182597at2"/>
<keyword evidence="1" id="KW-1133">Transmembrane helix</keyword>
<dbReference type="PANTHER" id="PTHR37826:SF3">
    <property type="entry name" value="J DOMAIN-CONTAINING PROTEIN"/>
    <property type="match status" value="1"/>
</dbReference>
<dbReference type="Proteomes" id="UP000199659">
    <property type="component" value="Unassembled WGS sequence"/>
</dbReference>